<accession>A0A0B8R443</accession>
<feature type="binding site" evidence="12">
    <location>
        <position position="256"/>
    </location>
    <ligand>
        <name>substrate</name>
    </ligand>
</feature>
<feature type="binding site" evidence="12">
    <location>
        <position position="286"/>
    </location>
    <ligand>
        <name>K(+)</name>
        <dbReference type="ChEBI" id="CHEBI:29103"/>
    </ligand>
</feature>
<feature type="binding site" evidence="12">
    <location>
        <position position="289"/>
    </location>
    <ligand>
        <name>K(+)</name>
        <dbReference type="ChEBI" id="CHEBI:29103"/>
    </ligand>
</feature>
<dbReference type="HAMAP" id="MF_01987">
    <property type="entry name" value="Ribokinase"/>
    <property type="match status" value="1"/>
</dbReference>
<dbReference type="InterPro" id="IPR002173">
    <property type="entry name" value="Carboh/pur_kinase_PfkB_CS"/>
</dbReference>
<comment type="similarity">
    <text evidence="12">Belongs to the carbohydrate kinase PfkB family. Ribokinase subfamily.</text>
</comment>
<dbReference type="Gene3D" id="3.40.1190.20">
    <property type="match status" value="1"/>
</dbReference>
<evidence type="ECO:0000256" key="10">
    <source>
        <dbReference type="ARBA" id="ARBA00022958"/>
    </source>
</evidence>
<dbReference type="CDD" id="cd01174">
    <property type="entry name" value="ribokinase"/>
    <property type="match status" value="1"/>
</dbReference>
<dbReference type="InterPro" id="IPR029056">
    <property type="entry name" value="Ribokinase-like"/>
</dbReference>
<comment type="subcellular location">
    <subcellularLocation>
        <location evidence="12">Cytoplasm</location>
    </subcellularLocation>
</comment>
<keyword evidence="5 12" id="KW-0479">Metal-binding</keyword>
<comment type="subunit">
    <text evidence="12">Homodimer.</text>
</comment>
<comment type="similarity">
    <text evidence="1">Belongs to the carbohydrate kinase pfkB family.</text>
</comment>
<dbReference type="InterPro" id="IPR011877">
    <property type="entry name" value="Ribokinase"/>
</dbReference>
<feature type="binding site" evidence="12">
    <location>
        <position position="153"/>
    </location>
    <ligand>
        <name>substrate</name>
    </ligand>
</feature>
<keyword evidence="11 12" id="KW-0119">Carbohydrate metabolism</keyword>
<dbReference type="GO" id="GO:0019303">
    <property type="term" value="P:D-ribose catabolic process"/>
    <property type="evidence" value="ECO:0007669"/>
    <property type="project" value="UniProtKB-UniRule"/>
</dbReference>
<dbReference type="PANTHER" id="PTHR10584:SF166">
    <property type="entry name" value="RIBOKINASE"/>
    <property type="match status" value="1"/>
</dbReference>
<feature type="domain" description="Carbohydrate kinase PfkB" evidence="13">
    <location>
        <begin position="15"/>
        <end position="298"/>
    </location>
</feature>
<dbReference type="InterPro" id="IPR002139">
    <property type="entry name" value="Ribo/fructo_kinase"/>
</dbReference>
<evidence type="ECO:0000256" key="7">
    <source>
        <dbReference type="ARBA" id="ARBA00022777"/>
    </source>
</evidence>
<keyword evidence="8 12" id="KW-0067">ATP-binding</keyword>
<protein>
    <recommendedName>
        <fullName evidence="3 12">Ribokinase</fullName>
        <shortName evidence="12">RK</shortName>
        <ecNumber evidence="2 12">2.7.1.15</ecNumber>
    </recommendedName>
</protein>
<comment type="activity regulation">
    <text evidence="12">Activated by a monovalent cation that binds near, but not in, the active site. The most likely occupant of the site in vivo is potassium. Ion binding induces a conformational change that may alter substrate affinity.</text>
</comment>
<feature type="binding site" evidence="12">
    <location>
        <begin position="224"/>
        <end position="229"/>
    </location>
    <ligand>
        <name>ATP</name>
        <dbReference type="ChEBI" id="CHEBI:30616"/>
    </ligand>
</feature>
<dbReference type="GO" id="GO:0005829">
    <property type="term" value="C:cytosol"/>
    <property type="evidence" value="ECO:0007669"/>
    <property type="project" value="TreeGrafter"/>
</dbReference>
<dbReference type="Pfam" id="PF00294">
    <property type="entry name" value="PfkB"/>
    <property type="match status" value="1"/>
</dbReference>
<dbReference type="SUPFAM" id="SSF53613">
    <property type="entry name" value="Ribokinase-like"/>
    <property type="match status" value="1"/>
</dbReference>
<feature type="binding site" evidence="12">
    <location>
        <begin position="53"/>
        <end position="57"/>
    </location>
    <ligand>
        <name>substrate</name>
    </ligand>
</feature>
<dbReference type="InterPro" id="IPR011611">
    <property type="entry name" value="PfkB_dom"/>
</dbReference>
<feature type="binding site" evidence="12">
    <location>
        <position position="250"/>
    </location>
    <ligand>
        <name>K(+)</name>
        <dbReference type="ChEBI" id="CHEBI:29103"/>
    </ligand>
</feature>
<keyword evidence="12" id="KW-0963">Cytoplasm</keyword>
<keyword evidence="9 12" id="KW-0460">Magnesium</keyword>
<keyword evidence="10 12" id="KW-0630">Potassium</keyword>
<feature type="binding site" evidence="12">
    <location>
        <begin position="255"/>
        <end position="256"/>
    </location>
    <ligand>
        <name>ATP</name>
        <dbReference type="ChEBI" id="CHEBI:30616"/>
    </ligand>
</feature>
<evidence type="ECO:0000256" key="4">
    <source>
        <dbReference type="ARBA" id="ARBA00022679"/>
    </source>
</evidence>
<feature type="binding site" evidence="12">
    <location>
        <position position="252"/>
    </location>
    <ligand>
        <name>K(+)</name>
        <dbReference type="ChEBI" id="CHEBI:29103"/>
    </ligand>
</feature>
<dbReference type="AlphaFoldDB" id="A0A0B8R443"/>
<evidence type="ECO:0000256" key="3">
    <source>
        <dbReference type="ARBA" id="ARBA00016943"/>
    </source>
</evidence>
<dbReference type="GO" id="GO:0005524">
    <property type="term" value="F:ATP binding"/>
    <property type="evidence" value="ECO:0007669"/>
    <property type="project" value="UniProtKB-UniRule"/>
</dbReference>
<evidence type="ECO:0000256" key="11">
    <source>
        <dbReference type="ARBA" id="ARBA00023277"/>
    </source>
</evidence>
<name>A0A0B8R443_LACLL</name>
<reference evidence="14 15" key="1">
    <citation type="submission" date="2015-01" db="EMBL/GenBank/DDBJ databases">
        <title>Lactococcus lactis subsp.lactis JCM 5805 whole genome shotgun sequence.</title>
        <authorList>
            <person name="Fujii T."/>
            <person name="Tomita Y."/>
            <person name="Ikushima S."/>
            <person name="Fujiwara D."/>
        </authorList>
    </citation>
    <scope>NUCLEOTIDE SEQUENCE [LARGE SCALE GENOMIC DNA]</scope>
    <source>
        <strain evidence="14 15">JCM 5805</strain>
    </source>
</reference>
<feature type="binding site" evidence="12">
    <location>
        <begin position="25"/>
        <end position="27"/>
    </location>
    <ligand>
        <name>substrate</name>
    </ligand>
</feature>
<dbReference type="EMBL" id="BBSI01000033">
    <property type="protein sequence ID" value="GAM80974.1"/>
    <property type="molecule type" value="Genomic_DNA"/>
</dbReference>
<feature type="active site" description="Proton acceptor" evidence="12">
    <location>
        <position position="256"/>
    </location>
</feature>
<dbReference type="PRINTS" id="PR00990">
    <property type="entry name" value="RIBOKINASE"/>
</dbReference>
<keyword evidence="7 12" id="KW-0418">Kinase</keyword>
<evidence type="ECO:0000256" key="12">
    <source>
        <dbReference type="HAMAP-Rule" id="MF_01987"/>
    </source>
</evidence>
<evidence type="ECO:0000259" key="13">
    <source>
        <dbReference type="Pfam" id="PF00294"/>
    </source>
</evidence>
<comment type="function">
    <text evidence="12">Catalyzes the phosphorylation of ribose at O-5 in a reaction requiring ATP and magnesium. The resulting D-ribose-5-phosphate can then be used either for sythesis of nucleotides, histidine, and tryptophan, or as a component of the pentose phosphate pathway.</text>
</comment>
<dbReference type="PANTHER" id="PTHR10584">
    <property type="entry name" value="SUGAR KINASE"/>
    <property type="match status" value="1"/>
</dbReference>
<proteinExistence type="inferred from homology"/>
<dbReference type="EC" id="2.7.1.15" evidence="2 12"/>
<gene>
    <name evidence="12" type="primary">rbsK</name>
    <name evidence="14" type="ORF">JCM5805K_2091</name>
</gene>
<sequence length="314" mass="34461">MKQFDKREKNEEKLMTKVSVIGSISMDLVTRTNRVPNAGETVFGEDFAMVPGGKGANQAVAFARLSPNEVSMIGAVGKDAFGESILQNFKENAVLFENVGTVPQTTGIAQITLYDDDNRIIIIPGANNEVLPSYLADLWEKIKESQLVILQNEIPHETNLAIAKFCKENAIKVLYNPAPARKTDLEMIDFVDYITPNEHECKELFPNLALEEILKKYSNRLIVTLGSEGVIFHDGETLQKIPAIKAKVVDTTGAGDTFNGAFAFGLTENLSISDSIRLAVVASHLSIQKFGAQGGMPKLSEVKAKLKELEINLY</sequence>
<comment type="cofactor">
    <cofactor evidence="12">
        <name>Mg(2+)</name>
        <dbReference type="ChEBI" id="CHEBI:18420"/>
    </cofactor>
    <text evidence="12">Requires a divalent cation, most likely magnesium in vivo, as an electrophilic catalyst to aid phosphoryl group transfer. It is the chelate of the metal and the nucleotide that is the actual substrate.</text>
</comment>
<dbReference type="GO" id="GO:0004747">
    <property type="term" value="F:ribokinase activity"/>
    <property type="evidence" value="ECO:0007669"/>
    <property type="project" value="UniProtKB-UniRule"/>
</dbReference>
<evidence type="ECO:0000256" key="1">
    <source>
        <dbReference type="ARBA" id="ARBA00005380"/>
    </source>
</evidence>
<evidence type="ECO:0000256" key="9">
    <source>
        <dbReference type="ARBA" id="ARBA00022842"/>
    </source>
</evidence>
<dbReference type="NCBIfam" id="TIGR02152">
    <property type="entry name" value="D_ribokin_bact"/>
    <property type="match status" value="1"/>
</dbReference>
<evidence type="ECO:0000313" key="14">
    <source>
        <dbReference type="EMBL" id="GAM80974.1"/>
    </source>
</evidence>
<comment type="pathway">
    <text evidence="12">Carbohydrate metabolism; D-ribose degradation; D-ribose 5-phosphate from beta-D-ribopyranose: step 2/2.</text>
</comment>
<comment type="caution">
    <text evidence="14">The sequence shown here is derived from an EMBL/GenBank/DDBJ whole genome shotgun (WGS) entry which is preliminary data.</text>
</comment>
<dbReference type="PROSITE" id="PS00584">
    <property type="entry name" value="PFKB_KINASES_2"/>
    <property type="match status" value="1"/>
</dbReference>
<dbReference type="UniPathway" id="UPA00916">
    <property type="reaction ID" value="UER00889"/>
</dbReference>
<comment type="catalytic activity">
    <reaction evidence="12">
        <text>D-ribose + ATP = D-ribose 5-phosphate + ADP + H(+)</text>
        <dbReference type="Rhea" id="RHEA:13697"/>
        <dbReference type="ChEBI" id="CHEBI:15378"/>
        <dbReference type="ChEBI" id="CHEBI:30616"/>
        <dbReference type="ChEBI" id="CHEBI:47013"/>
        <dbReference type="ChEBI" id="CHEBI:78346"/>
        <dbReference type="ChEBI" id="CHEBI:456216"/>
        <dbReference type="EC" id="2.7.1.15"/>
    </reaction>
</comment>
<dbReference type="Proteomes" id="UP000031847">
    <property type="component" value="Unassembled WGS sequence"/>
</dbReference>
<dbReference type="GO" id="GO:0046872">
    <property type="term" value="F:metal ion binding"/>
    <property type="evidence" value="ECO:0007669"/>
    <property type="project" value="UniProtKB-KW"/>
</dbReference>
<keyword evidence="4 12" id="KW-0808">Transferase</keyword>
<evidence type="ECO:0000256" key="2">
    <source>
        <dbReference type="ARBA" id="ARBA00012035"/>
    </source>
</evidence>
<evidence type="ECO:0000256" key="6">
    <source>
        <dbReference type="ARBA" id="ARBA00022741"/>
    </source>
</evidence>
<comment type="caution">
    <text evidence="12">Lacks conserved residue(s) required for the propagation of feature annotation.</text>
</comment>
<evidence type="ECO:0000256" key="8">
    <source>
        <dbReference type="ARBA" id="ARBA00022840"/>
    </source>
</evidence>
<feature type="binding site" evidence="12">
    <location>
        <position position="197"/>
    </location>
    <ligand>
        <name>ATP</name>
        <dbReference type="ChEBI" id="CHEBI:30616"/>
    </ligand>
</feature>
<evidence type="ECO:0000313" key="15">
    <source>
        <dbReference type="Proteomes" id="UP000031847"/>
    </source>
</evidence>
<organism evidence="14 15">
    <name type="scientific">Lactococcus lactis subsp. lactis</name>
    <name type="common">Streptococcus lactis</name>
    <dbReference type="NCBI Taxonomy" id="1360"/>
    <lineage>
        <taxon>Bacteria</taxon>
        <taxon>Bacillati</taxon>
        <taxon>Bacillota</taxon>
        <taxon>Bacilli</taxon>
        <taxon>Lactobacillales</taxon>
        <taxon>Streptococcaceae</taxon>
        <taxon>Lactococcus</taxon>
    </lineage>
</organism>
<keyword evidence="6 12" id="KW-0547">Nucleotide-binding</keyword>
<feature type="binding site" evidence="12">
    <location>
        <position position="291"/>
    </location>
    <ligand>
        <name>K(+)</name>
        <dbReference type="ChEBI" id="CHEBI:29103"/>
    </ligand>
</feature>
<evidence type="ECO:0000256" key="5">
    <source>
        <dbReference type="ARBA" id="ARBA00022723"/>
    </source>
</evidence>